<dbReference type="InterPro" id="IPR036868">
    <property type="entry name" value="TusA-like_sf"/>
</dbReference>
<dbReference type="InterPro" id="IPR001455">
    <property type="entry name" value="TusA-like"/>
</dbReference>
<dbReference type="CDD" id="cd00291">
    <property type="entry name" value="SirA_YedF_YeeD"/>
    <property type="match status" value="1"/>
</dbReference>
<dbReference type="HOGENOM" id="CLU_165255_1_2_7"/>
<dbReference type="PANTHER" id="PTHR33279">
    <property type="entry name" value="SULFUR CARRIER PROTEIN YEDF-RELATED"/>
    <property type="match status" value="1"/>
</dbReference>
<dbReference type="PANTHER" id="PTHR33279:SF6">
    <property type="entry name" value="SULFUR CARRIER PROTEIN YEDF-RELATED"/>
    <property type="match status" value="1"/>
</dbReference>
<evidence type="ECO:0000313" key="4">
    <source>
        <dbReference type="Proteomes" id="UP000006055"/>
    </source>
</evidence>
<protein>
    <submittedName>
        <fullName evidence="3">Putative redox protein, regulator of disulfide bond formation</fullName>
    </submittedName>
</protein>
<dbReference type="AlphaFoldDB" id="I4CD87"/>
<dbReference type="Proteomes" id="UP000006055">
    <property type="component" value="Chromosome"/>
</dbReference>
<dbReference type="Gene3D" id="3.30.110.40">
    <property type="entry name" value="TusA-like domain"/>
    <property type="match status" value="1"/>
</dbReference>
<dbReference type="Pfam" id="PF01206">
    <property type="entry name" value="TusA"/>
    <property type="match status" value="1"/>
</dbReference>
<proteinExistence type="inferred from homology"/>
<evidence type="ECO:0000256" key="1">
    <source>
        <dbReference type="ARBA" id="ARBA00008984"/>
    </source>
</evidence>
<dbReference type="STRING" id="706587.Desti_4914"/>
<dbReference type="EMBL" id="CP003360">
    <property type="protein sequence ID" value="AFM27528.1"/>
    <property type="molecule type" value="Genomic_DNA"/>
</dbReference>
<gene>
    <name evidence="3" type="ordered locus">Desti_4914</name>
</gene>
<accession>I4CD87</accession>
<evidence type="ECO:0000313" key="3">
    <source>
        <dbReference type="EMBL" id="AFM27528.1"/>
    </source>
</evidence>
<comment type="similarity">
    <text evidence="1">Belongs to the sulfur carrier protein TusA family.</text>
</comment>
<feature type="domain" description="UPF0033" evidence="2">
    <location>
        <begin position="14"/>
        <end position="82"/>
    </location>
</feature>
<evidence type="ECO:0000259" key="2">
    <source>
        <dbReference type="Pfam" id="PF01206"/>
    </source>
</evidence>
<sequence>MDKAGLTALKPKRVIDARWTPCPGPLLEAKDGIGHLKEGDVLEIRSHDPGAPGDISAWARKTGHEFLGFITSQGCDRIFIRKKNHL</sequence>
<dbReference type="OrthoDB" id="5325383at2"/>
<dbReference type="SUPFAM" id="SSF64307">
    <property type="entry name" value="SirA-like"/>
    <property type="match status" value="1"/>
</dbReference>
<dbReference type="eggNOG" id="COG0425">
    <property type="taxonomic scope" value="Bacteria"/>
</dbReference>
<dbReference type="KEGG" id="dti:Desti_4914"/>
<organism evidence="3 4">
    <name type="scientific">Desulfomonile tiedjei (strain ATCC 49306 / DSM 6799 / DCB-1)</name>
    <dbReference type="NCBI Taxonomy" id="706587"/>
    <lineage>
        <taxon>Bacteria</taxon>
        <taxon>Pseudomonadati</taxon>
        <taxon>Thermodesulfobacteriota</taxon>
        <taxon>Desulfomonilia</taxon>
        <taxon>Desulfomonilales</taxon>
        <taxon>Desulfomonilaceae</taxon>
        <taxon>Desulfomonile</taxon>
    </lineage>
</organism>
<name>I4CD87_DESTA</name>
<keyword evidence="4" id="KW-1185">Reference proteome</keyword>
<reference evidence="4" key="1">
    <citation type="submission" date="2012-06" db="EMBL/GenBank/DDBJ databases">
        <title>Complete sequence of chromosome of Desulfomonile tiedjei DSM 6799.</title>
        <authorList>
            <person name="Lucas S."/>
            <person name="Copeland A."/>
            <person name="Lapidus A."/>
            <person name="Glavina del Rio T."/>
            <person name="Dalin E."/>
            <person name="Tice H."/>
            <person name="Bruce D."/>
            <person name="Goodwin L."/>
            <person name="Pitluck S."/>
            <person name="Peters L."/>
            <person name="Ovchinnikova G."/>
            <person name="Zeytun A."/>
            <person name="Lu M."/>
            <person name="Kyrpides N."/>
            <person name="Mavromatis K."/>
            <person name="Ivanova N."/>
            <person name="Brettin T."/>
            <person name="Detter J.C."/>
            <person name="Han C."/>
            <person name="Larimer F."/>
            <person name="Land M."/>
            <person name="Hauser L."/>
            <person name="Markowitz V."/>
            <person name="Cheng J.-F."/>
            <person name="Hugenholtz P."/>
            <person name="Woyke T."/>
            <person name="Wu D."/>
            <person name="Spring S."/>
            <person name="Schroeder M."/>
            <person name="Brambilla E."/>
            <person name="Klenk H.-P."/>
            <person name="Eisen J.A."/>
        </authorList>
    </citation>
    <scope>NUCLEOTIDE SEQUENCE [LARGE SCALE GENOMIC DNA]</scope>
    <source>
        <strain evidence="4">ATCC 49306 / DSM 6799 / DCB-1</strain>
    </source>
</reference>